<keyword evidence="1" id="KW-1133">Transmembrane helix</keyword>
<comment type="caution">
    <text evidence="2">The sequence shown here is derived from an EMBL/GenBank/DDBJ whole genome shotgun (WGS) entry which is preliminary data.</text>
</comment>
<feature type="transmembrane region" description="Helical" evidence="1">
    <location>
        <begin position="182"/>
        <end position="206"/>
    </location>
</feature>
<organism evidence="2 3">
    <name type="scientific">Paraglomus brasilianum</name>
    <dbReference type="NCBI Taxonomy" id="144538"/>
    <lineage>
        <taxon>Eukaryota</taxon>
        <taxon>Fungi</taxon>
        <taxon>Fungi incertae sedis</taxon>
        <taxon>Mucoromycota</taxon>
        <taxon>Glomeromycotina</taxon>
        <taxon>Glomeromycetes</taxon>
        <taxon>Paraglomerales</taxon>
        <taxon>Paraglomeraceae</taxon>
        <taxon>Paraglomus</taxon>
    </lineage>
</organism>
<dbReference type="GO" id="GO:0006457">
    <property type="term" value="P:protein folding"/>
    <property type="evidence" value="ECO:0007669"/>
    <property type="project" value="TreeGrafter"/>
</dbReference>
<gene>
    <name evidence="2" type="ORF">PBRASI_LOCUS6901</name>
</gene>
<feature type="transmembrane region" description="Helical" evidence="1">
    <location>
        <begin position="105"/>
        <end position="126"/>
    </location>
</feature>
<keyword evidence="1" id="KW-0472">Membrane</keyword>
<accession>A0A9N9C4E6</accession>
<keyword evidence="1" id="KW-0812">Transmembrane</keyword>
<dbReference type="GO" id="GO:0005789">
    <property type="term" value="C:endoplasmic reticulum membrane"/>
    <property type="evidence" value="ECO:0007669"/>
    <property type="project" value="TreeGrafter"/>
</dbReference>
<dbReference type="Pfam" id="PF12271">
    <property type="entry name" value="Chs7"/>
    <property type="match status" value="1"/>
</dbReference>
<feature type="transmembrane region" description="Helical" evidence="1">
    <location>
        <begin position="253"/>
        <end position="270"/>
    </location>
</feature>
<dbReference type="InterPro" id="IPR022057">
    <property type="entry name" value="Chs7"/>
</dbReference>
<dbReference type="EMBL" id="CAJVPI010000982">
    <property type="protein sequence ID" value="CAG8586569.1"/>
    <property type="molecule type" value="Genomic_DNA"/>
</dbReference>
<evidence type="ECO:0000313" key="2">
    <source>
        <dbReference type="EMBL" id="CAG8586569.1"/>
    </source>
</evidence>
<evidence type="ECO:0000313" key="3">
    <source>
        <dbReference type="Proteomes" id="UP000789739"/>
    </source>
</evidence>
<feature type="transmembrane region" description="Helical" evidence="1">
    <location>
        <begin position="218"/>
        <end position="241"/>
    </location>
</feature>
<feature type="transmembrane region" description="Helical" evidence="1">
    <location>
        <begin position="42"/>
        <end position="63"/>
    </location>
</feature>
<dbReference type="AlphaFoldDB" id="A0A9N9C4E6"/>
<dbReference type="OrthoDB" id="2355078at2759"/>
<dbReference type="PANTHER" id="PTHR35329">
    <property type="entry name" value="CHITIN SYNTHASE EXPORT CHAPERONE"/>
    <property type="match status" value="1"/>
</dbReference>
<protein>
    <submittedName>
        <fullName evidence="2">10605_t:CDS:1</fullName>
    </submittedName>
</protein>
<sequence>MIKFGHFDDLCYRAVLPICNLFNKTNATQYRLEGFSVGDTQITNLGDALVAFFALVFTIYIIWRTHIKFAAVGRLEMIVLFVVYILLLTTQIVTTSGLLLADVVVLKWFTAIQLGLISTLAWLLLMNAIVGFQTIEDGTVFSVGGILMGAMLIFVAVGYIAIDTAFNLTGAFATSSSELKNIPLFVLYLIWPLFAVVTYVVLETALVLTTLGERKPLLFLYASFLCFAIGQVFMFVISKYIMDGTSGKIDGSMFATLFVFLSILLVFYYWSSITEDDYEDYEF</sequence>
<keyword evidence="3" id="KW-1185">Reference proteome</keyword>
<feature type="transmembrane region" description="Helical" evidence="1">
    <location>
        <begin position="75"/>
        <end position="93"/>
    </location>
</feature>
<dbReference type="GO" id="GO:0051082">
    <property type="term" value="F:unfolded protein binding"/>
    <property type="evidence" value="ECO:0007669"/>
    <property type="project" value="TreeGrafter"/>
</dbReference>
<dbReference type="PANTHER" id="PTHR35329:SF1">
    <property type="entry name" value="CHITIN SYNTHASE EXPORT CHAPERONE"/>
    <property type="match status" value="1"/>
</dbReference>
<feature type="transmembrane region" description="Helical" evidence="1">
    <location>
        <begin position="138"/>
        <end position="162"/>
    </location>
</feature>
<dbReference type="Proteomes" id="UP000789739">
    <property type="component" value="Unassembled WGS sequence"/>
</dbReference>
<name>A0A9N9C4E6_9GLOM</name>
<reference evidence="2" key="1">
    <citation type="submission" date="2021-06" db="EMBL/GenBank/DDBJ databases">
        <authorList>
            <person name="Kallberg Y."/>
            <person name="Tangrot J."/>
            <person name="Rosling A."/>
        </authorList>
    </citation>
    <scope>NUCLEOTIDE SEQUENCE</scope>
    <source>
        <strain evidence="2">BR232B</strain>
    </source>
</reference>
<proteinExistence type="predicted"/>
<evidence type="ECO:0000256" key="1">
    <source>
        <dbReference type="SAM" id="Phobius"/>
    </source>
</evidence>